<proteinExistence type="predicted"/>
<dbReference type="EMBL" id="JANAWD010000537">
    <property type="protein sequence ID" value="KAJ3478107.1"/>
    <property type="molecule type" value="Genomic_DNA"/>
</dbReference>
<comment type="caution">
    <text evidence="1">The sequence shown here is derived from an EMBL/GenBank/DDBJ whole genome shotgun (WGS) entry which is preliminary data.</text>
</comment>
<keyword evidence="2" id="KW-1185">Reference proteome</keyword>
<dbReference type="AlphaFoldDB" id="A0AAD5UUG1"/>
<name>A0AAD5UUG1_9APHY</name>
<dbReference type="Proteomes" id="UP001212997">
    <property type="component" value="Unassembled WGS sequence"/>
</dbReference>
<dbReference type="PANTHER" id="PTHR28058">
    <property type="entry name" value="37S RIBOSOMAL PROTEIN MRP51, MITOCHONDRIAL"/>
    <property type="match status" value="1"/>
</dbReference>
<dbReference type="Pfam" id="PF11709">
    <property type="entry name" value="Mit_ribos_Mrp51"/>
    <property type="match status" value="1"/>
</dbReference>
<accession>A0AAD5UUG1</accession>
<dbReference type="InterPro" id="IPR016712">
    <property type="entry name" value="Rbsml_bS1m-like"/>
</dbReference>
<organism evidence="1 2">
    <name type="scientific">Meripilus lineatus</name>
    <dbReference type="NCBI Taxonomy" id="2056292"/>
    <lineage>
        <taxon>Eukaryota</taxon>
        <taxon>Fungi</taxon>
        <taxon>Dikarya</taxon>
        <taxon>Basidiomycota</taxon>
        <taxon>Agaricomycotina</taxon>
        <taxon>Agaricomycetes</taxon>
        <taxon>Polyporales</taxon>
        <taxon>Meripilaceae</taxon>
        <taxon>Meripilus</taxon>
    </lineage>
</organism>
<evidence type="ECO:0000313" key="1">
    <source>
        <dbReference type="EMBL" id="KAJ3478107.1"/>
    </source>
</evidence>
<evidence type="ECO:0000313" key="2">
    <source>
        <dbReference type="Proteomes" id="UP001212997"/>
    </source>
</evidence>
<dbReference type="PANTHER" id="PTHR28058:SF1">
    <property type="entry name" value="SMALL RIBOSOMAL SUBUNIT PROTEIN BS1M"/>
    <property type="match status" value="1"/>
</dbReference>
<sequence>MPPPVPPSPFAALLRRSKFASFDPQIGQVYTSYGGDLHRGNWGLKRPLPFRTRNAHATVAAVDSREQQTEWASAESQSRWIRMWDEVAITPKVSEGGPWDEKLGPDSDIKWPIDSEFGGDREREFGEQLKEVARQKEIVKAKEAGLEVEMEVVDPLVEEAKSLGVFAPEVPTENVHAMTDREFESYLRRLRELRPKFRRYLELDHAMTTPQKPRKSIWEQSQAPASTAHKKFLSAQMQSKYDSPDVHAIEQQPHKAGGLLYARNPDLQAFLLNKPRPGRIIRTRTTVVRGPAGYTVSYAGQNAIMNSAFLGRDQVPMDWTTLAKLGTRDPQQGVGRFKLIGARLVDGPSVVGPKPSGLMSAVVTTEVRGWDEQGDLRPNPHWPGSREYVGMSEVVPTSNIGVLKPAPPPPTTTPSQRIHSKEVISTLHQIIEKSKMLKGEPGSSVP</sequence>
<reference evidence="1" key="1">
    <citation type="submission" date="2022-07" db="EMBL/GenBank/DDBJ databases">
        <title>Genome Sequence of Physisporinus lineatus.</title>
        <authorList>
            <person name="Buettner E."/>
        </authorList>
    </citation>
    <scope>NUCLEOTIDE SEQUENCE</scope>
    <source>
        <strain evidence="1">VT162</strain>
    </source>
</reference>
<gene>
    <name evidence="1" type="ORF">NLI96_g9994</name>
</gene>
<evidence type="ECO:0008006" key="3">
    <source>
        <dbReference type="Google" id="ProtNLM"/>
    </source>
</evidence>
<protein>
    <recommendedName>
        <fullName evidence="3">Mitochondrial ribosomal protein MRP51</fullName>
    </recommendedName>
</protein>